<name>A1WHN6_VEREI</name>
<evidence type="ECO:0000313" key="2">
    <source>
        <dbReference type="Proteomes" id="UP000000374"/>
    </source>
</evidence>
<reference evidence="2" key="1">
    <citation type="submission" date="2006-12" db="EMBL/GenBank/DDBJ databases">
        <title>Complete sequence of chromosome 1 of Verminephrobacter eiseniae EF01-2.</title>
        <authorList>
            <person name="Copeland A."/>
            <person name="Lucas S."/>
            <person name="Lapidus A."/>
            <person name="Barry K."/>
            <person name="Detter J.C."/>
            <person name="Glavina del Rio T."/>
            <person name="Dalin E."/>
            <person name="Tice H."/>
            <person name="Pitluck S."/>
            <person name="Chertkov O."/>
            <person name="Brettin T."/>
            <person name="Bruce D."/>
            <person name="Han C."/>
            <person name="Tapia R."/>
            <person name="Gilna P."/>
            <person name="Schmutz J."/>
            <person name="Larimer F."/>
            <person name="Land M."/>
            <person name="Hauser L."/>
            <person name="Kyrpides N."/>
            <person name="Kim E."/>
            <person name="Stahl D."/>
            <person name="Richardson P."/>
        </authorList>
    </citation>
    <scope>NUCLEOTIDE SEQUENCE [LARGE SCALE GENOMIC DNA]</scope>
    <source>
        <strain evidence="2">EF01-2</strain>
    </source>
</reference>
<proteinExistence type="predicted"/>
<dbReference type="AlphaFoldDB" id="A1WHN6"/>
<dbReference type="HOGENOM" id="CLU_2169999_0_0_4"/>
<accession>A1WHN6</accession>
<dbReference type="STRING" id="391735.Veis_1379"/>
<sequence length="110" mass="12383">MRVLQWKISIQGPFGVVVLIEKSMRPLRFAPIRTCPRNAGRGFVGKSLRAFDQAMIQARISQLRSCKFFCGPCHRCLFRQKINQVGERYTRLNCSSIAGTGAGFKEEGCV</sequence>
<dbReference type="Proteomes" id="UP000000374">
    <property type="component" value="Chromosome"/>
</dbReference>
<dbReference type="KEGG" id="vei:Veis_1379"/>
<organism evidence="1 2">
    <name type="scientific">Verminephrobacter eiseniae (strain EF01-2)</name>
    <dbReference type="NCBI Taxonomy" id="391735"/>
    <lineage>
        <taxon>Bacteria</taxon>
        <taxon>Pseudomonadati</taxon>
        <taxon>Pseudomonadota</taxon>
        <taxon>Betaproteobacteria</taxon>
        <taxon>Burkholderiales</taxon>
        <taxon>Comamonadaceae</taxon>
        <taxon>Verminephrobacter</taxon>
    </lineage>
</organism>
<keyword evidence="2" id="KW-1185">Reference proteome</keyword>
<protein>
    <submittedName>
        <fullName evidence="1">Uncharacterized protein</fullName>
    </submittedName>
</protein>
<evidence type="ECO:0000313" key="1">
    <source>
        <dbReference type="EMBL" id="ABM57143.1"/>
    </source>
</evidence>
<dbReference type="EMBL" id="CP000542">
    <property type="protein sequence ID" value="ABM57143.1"/>
    <property type="molecule type" value="Genomic_DNA"/>
</dbReference>
<gene>
    <name evidence="1" type="ordered locus">Veis_1379</name>
</gene>